<accession>A0A183HGX9</accession>
<dbReference type="WBParaSite" id="OFLC_0000674001-mRNA-1">
    <property type="protein sequence ID" value="OFLC_0000674001-mRNA-1"/>
    <property type="gene ID" value="OFLC_0000674001"/>
</dbReference>
<protein>
    <submittedName>
        <fullName evidence="1 3">Uncharacterized protein</fullName>
    </submittedName>
</protein>
<evidence type="ECO:0000313" key="1">
    <source>
        <dbReference type="EMBL" id="VDO47767.1"/>
    </source>
</evidence>
<gene>
    <name evidence="1" type="ORF">OFLC_LOCUS6742</name>
</gene>
<dbReference type="Proteomes" id="UP000267606">
    <property type="component" value="Unassembled WGS sequence"/>
</dbReference>
<dbReference type="STRING" id="387005.A0A183HGX9"/>
<reference evidence="1 2" key="2">
    <citation type="submission" date="2018-11" db="EMBL/GenBank/DDBJ databases">
        <authorList>
            <consortium name="Pathogen Informatics"/>
        </authorList>
    </citation>
    <scope>NUCLEOTIDE SEQUENCE [LARGE SCALE GENOMIC DNA]</scope>
</reference>
<keyword evidence="2" id="KW-1185">Reference proteome</keyword>
<dbReference type="EMBL" id="UZAJ01006590">
    <property type="protein sequence ID" value="VDO47767.1"/>
    <property type="molecule type" value="Genomic_DNA"/>
</dbReference>
<proteinExistence type="predicted"/>
<name>A0A183HGX9_9BILA</name>
<sequence>MDQNNLIPTRSRVEYPTLFTASDLTCAGSAYTPTPAQLLLSSSELLQPPATVQSTNSMFKSTVLFDMPENSTTDQTLSATINDYTHSMHMITGDNAGAMAHCSNTSGSTDGEKGRGRGNIGRSVSIGQPGARQMTNEIINRFNE</sequence>
<evidence type="ECO:0000313" key="2">
    <source>
        <dbReference type="Proteomes" id="UP000267606"/>
    </source>
</evidence>
<reference evidence="3" key="1">
    <citation type="submission" date="2016-06" db="UniProtKB">
        <authorList>
            <consortium name="WormBaseParasite"/>
        </authorList>
    </citation>
    <scope>IDENTIFICATION</scope>
</reference>
<organism evidence="3">
    <name type="scientific">Onchocerca flexuosa</name>
    <dbReference type="NCBI Taxonomy" id="387005"/>
    <lineage>
        <taxon>Eukaryota</taxon>
        <taxon>Metazoa</taxon>
        <taxon>Ecdysozoa</taxon>
        <taxon>Nematoda</taxon>
        <taxon>Chromadorea</taxon>
        <taxon>Rhabditida</taxon>
        <taxon>Spirurina</taxon>
        <taxon>Spiruromorpha</taxon>
        <taxon>Filarioidea</taxon>
        <taxon>Onchocercidae</taxon>
        <taxon>Onchocerca</taxon>
    </lineage>
</organism>
<dbReference type="AlphaFoldDB" id="A0A183HGX9"/>
<evidence type="ECO:0000313" key="3">
    <source>
        <dbReference type="WBParaSite" id="OFLC_0000674001-mRNA-1"/>
    </source>
</evidence>